<keyword evidence="2" id="KW-1185">Reference proteome</keyword>
<sequence>MRAILSLVRRQTLALGFLQSSFLASNEYASPREACLPPSSRAWFPIVQPAGCSIHSLISTPPSGARGVFGRVCDCLKDSHRGRLFSDVILCETIRIWDPGSASFLRGRRSCCDGGRAGLVDATGNGGFWFRFGKTSDVSRRLGPIRNVRAWWMASEWQTTPPLGSGRSSISNMLAVWARLRRNKGSEGPAPWLASAAFFSSRRNVTDGGGVQLVWVPRAISAGPGAWAWALLPVGLLLAKVLRPNQFWVRIWDPGGSPTAQGGPGLCQLSSGSGSYYHSDFIWLL</sequence>
<dbReference type="Gramene" id="PRQ21468">
    <property type="protein sequence ID" value="PRQ21468"/>
    <property type="gene ID" value="RchiOBHm_Chr7g0239541"/>
</dbReference>
<dbReference type="AlphaFoldDB" id="A0A2P6PHU1"/>
<reference evidence="1 2" key="1">
    <citation type="journal article" date="2018" name="Nat. Genet.">
        <title>The Rosa genome provides new insights in the design of modern roses.</title>
        <authorList>
            <person name="Bendahmane M."/>
        </authorList>
    </citation>
    <scope>NUCLEOTIDE SEQUENCE [LARGE SCALE GENOMIC DNA]</scope>
    <source>
        <strain evidence="2">cv. Old Blush</strain>
    </source>
</reference>
<dbReference type="Proteomes" id="UP000238479">
    <property type="component" value="Chromosome 7"/>
</dbReference>
<accession>A0A2P6PHU1</accession>
<proteinExistence type="predicted"/>
<dbReference type="EMBL" id="PDCK01000045">
    <property type="protein sequence ID" value="PRQ21468.1"/>
    <property type="molecule type" value="Genomic_DNA"/>
</dbReference>
<comment type="caution">
    <text evidence="1">The sequence shown here is derived from an EMBL/GenBank/DDBJ whole genome shotgun (WGS) entry which is preliminary data.</text>
</comment>
<evidence type="ECO:0000313" key="2">
    <source>
        <dbReference type="Proteomes" id="UP000238479"/>
    </source>
</evidence>
<organism evidence="1 2">
    <name type="scientific">Rosa chinensis</name>
    <name type="common">China rose</name>
    <dbReference type="NCBI Taxonomy" id="74649"/>
    <lineage>
        <taxon>Eukaryota</taxon>
        <taxon>Viridiplantae</taxon>
        <taxon>Streptophyta</taxon>
        <taxon>Embryophyta</taxon>
        <taxon>Tracheophyta</taxon>
        <taxon>Spermatophyta</taxon>
        <taxon>Magnoliopsida</taxon>
        <taxon>eudicotyledons</taxon>
        <taxon>Gunneridae</taxon>
        <taxon>Pentapetalae</taxon>
        <taxon>rosids</taxon>
        <taxon>fabids</taxon>
        <taxon>Rosales</taxon>
        <taxon>Rosaceae</taxon>
        <taxon>Rosoideae</taxon>
        <taxon>Rosoideae incertae sedis</taxon>
        <taxon>Rosa</taxon>
    </lineage>
</organism>
<protein>
    <submittedName>
        <fullName evidence="1">Uncharacterized protein</fullName>
    </submittedName>
</protein>
<evidence type="ECO:0000313" key="1">
    <source>
        <dbReference type="EMBL" id="PRQ21468.1"/>
    </source>
</evidence>
<name>A0A2P6PHU1_ROSCH</name>
<gene>
    <name evidence="1" type="ORF">RchiOBHm_Chr7g0239541</name>
</gene>